<feature type="region of interest" description="Disordered" evidence="1">
    <location>
        <begin position="1"/>
        <end position="64"/>
    </location>
</feature>
<feature type="compositionally biased region" description="Basic and acidic residues" evidence="1">
    <location>
        <begin position="1"/>
        <end position="17"/>
    </location>
</feature>
<sequence length="330" mass="37599">MQRNDRWPDEYEPDTAKSRPTSRRNSASLSRRNSVTKKEKDSKKKSSLNTSSNSANSTPKKVSDFEDNYSKYGLNQKFNALATSTPKLGVKGKPRSGSLQNQLQTASCCSWQDCSEMEKTAMCERDGEWSSFWANYNNSLSKVPVKNYYDQCPTPYRTENIDLADLELSTDGSRKRSPDNMQNINYIIRNEGLHLTPRETQNMIKCAHILGNVLSKAIERRSREKGKTTDEKIQEVQMDKDDPEIEIKKKTLTLELKETNIPADVQEEKRSETVTTQTDISLPNTKSAPKIFEKILRQLSKTSLDESLNKIIDNKALDHKDESTENNEGN</sequence>
<reference evidence="2" key="2">
    <citation type="submission" date="2022-10" db="EMBL/GenBank/DDBJ databases">
        <authorList>
            <consortium name="ENA_rothamsted_submissions"/>
            <consortium name="culmorum"/>
            <person name="King R."/>
        </authorList>
    </citation>
    <scope>NUCLEOTIDE SEQUENCE</scope>
</reference>
<proteinExistence type="predicted"/>
<evidence type="ECO:0000313" key="3">
    <source>
        <dbReference type="Proteomes" id="UP001153714"/>
    </source>
</evidence>
<feature type="compositionally biased region" description="Low complexity" evidence="1">
    <location>
        <begin position="47"/>
        <end position="60"/>
    </location>
</feature>
<dbReference type="AlphaFoldDB" id="A0A9N9R6L9"/>
<accession>A0A9N9R6L9</accession>
<dbReference type="OrthoDB" id="7463268at2759"/>
<name>A0A9N9R6L9_9NEOP</name>
<gene>
    <name evidence="2" type="ORF">DIATSA_LOCUS8246</name>
</gene>
<protein>
    <submittedName>
        <fullName evidence="2">Uncharacterized protein</fullName>
    </submittedName>
</protein>
<reference evidence="2" key="1">
    <citation type="submission" date="2021-12" db="EMBL/GenBank/DDBJ databases">
        <authorList>
            <person name="King R."/>
        </authorList>
    </citation>
    <scope>NUCLEOTIDE SEQUENCE</scope>
</reference>
<feature type="region of interest" description="Disordered" evidence="1">
    <location>
        <begin position="266"/>
        <end position="285"/>
    </location>
</feature>
<feature type="compositionally biased region" description="Low complexity" evidence="1">
    <location>
        <begin position="23"/>
        <end position="33"/>
    </location>
</feature>
<organism evidence="2 3">
    <name type="scientific">Diatraea saccharalis</name>
    <name type="common">sugarcane borer</name>
    <dbReference type="NCBI Taxonomy" id="40085"/>
    <lineage>
        <taxon>Eukaryota</taxon>
        <taxon>Metazoa</taxon>
        <taxon>Ecdysozoa</taxon>
        <taxon>Arthropoda</taxon>
        <taxon>Hexapoda</taxon>
        <taxon>Insecta</taxon>
        <taxon>Pterygota</taxon>
        <taxon>Neoptera</taxon>
        <taxon>Endopterygota</taxon>
        <taxon>Lepidoptera</taxon>
        <taxon>Glossata</taxon>
        <taxon>Ditrysia</taxon>
        <taxon>Pyraloidea</taxon>
        <taxon>Crambidae</taxon>
        <taxon>Crambinae</taxon>
        <taxon>Diatraea</taxon>
    </lineage>
</organism>
<evidence type="ECO:0000256" key="1">
    <source>
        <dbReference type="SAM" id="MobiDB-lite"/>
    </source>
</evidence>
<dbReference type="EMBL" id="OU893353">
    <property type="protein sequence ID" value="CAG9790581.1"/>
    <property type="molecule type" value="Genomic_DNA"/>
</dbReference>
<keyword evidence="3" id="KW-1185">Reference proteome</keyword>
<feature type="compositionally biased region" description="Polar residues" evidence="1">
    <location>
        <begin position="273"/>
        <end position="285"/>
    </location>
</feature>
<evidence type="ECO:0000313" key="2">
    <source>
        <dbReference type="EMBL" id="CAG9790581.1"/>
    </source>
</evidence>
<dbReference type="Proteomes" id="UP001153714">
    <property type="component" value="Chromosome 22"/>
</dbReference>